<dbReference type="InterPro" id="IPR050835">
    <property type="entry name" value="ABC_transporter_sub-D"/>
</dbReference>
<feature type="transmembrane region" description="Helical" evidence="8">
    <location>
        <begin position="212"/>
        <end position="233"/>
    </location>
</feature>
<dbReference type="InterPro" id="IPR036640">
    <property type="entry name" value="ABC1_TM_sf"/>
</dbReference>
<dbReference type="InterPro" id="IPR011527">
    <property type="entry name" value="ABC1_TM_dom"/>
</dbReference>
<dbReference type="EMBL" id="AP022620">
    <property type="protein sequence ID" value="BBZ76206.1"/>
    <property type="molecule type" value="Genomic_DNA"/>
</dbReference>
<keyword evidence="12" id="KW-1185">Reference proteome</keyword>
<dbReference type="InterPro" id="IPR003439">
    <property type="entry name" value="ABC_transporter-like_ATP-bd"/>
</dbReference>
<dbReference type="Pfam" id="PF06472">
    <property type="entry name" value="ABC_membrane_2"/>
    <property type="match status" value="1"/>
</dbReference>
<evidence type="ECO:0000256" key="7">
    <source>
        <dbReference type="ARBA" id="ARBA00023136"/>
    </source>
</evidence>
<dbReference type="InterPro" id="IPR003593">
    <property type="entry name" value="AAA+_ATPase"/>
</dbReference>
<accession>A0A6N4W2P7</accession>
<feature type="domain" description="ABC transmembrane type-1" evidence="10">
    <location>
        <begin position="71"/>
        <end position="391"/>
    </location>
</feature>
<evidence type="ECO:0000259" key="9">
    <source>
        <dbReference type="PROSITE" id="PS50893"/>
    </source>
</evidence>
<keyword evidence="3 8" id="KW-0812">Transmembrane</keyword>
<evidence type="ECO:0000313" key="11">
    <source>
        <dbReference type="EMBL" id="BBZ76206.1"/>
    </source>
</evidence>
<evidence type="ECO:0000256" key="5">
    <source>
        <dbReference type="ARBA" id="ARBA00022840"/>
    </source>
</evidence>
<evidence type="ECO:0000256" key="3">
    <source>
        <dbReference type="ARBA" id="ARBA00022692"/>
    </source>
</evidence>
<keyword evidence="6 8" id="KW-1133">Transmembrane helix</keyword>
<evidence type="ECO:0000256" key="1">
    <source>
        <dbReference type="ARBA" id="ARBA00004651"/>
    </source>
</evidence>
<comment type="subcellular location">
    <subcellularLocation>
        <location evidence="1">Cell membrane</location>
        <topology evidence="1">Multi-pass membrane protein</topology>
    </subcellularLocation>
</comment>
<dbReference type="AlphaFoldDB" id="A0A6N4W2P7"/>
<feature type="domain" description="ABC transporter" evidence="9">
    <location>
        <begin position="425"/>
        <end position="637"/>
    </location>
</feature>
<dbReference type="CDD" id="cd03223">
    <property type="entry name" value="ABCD_peroxisomal_ALDP"/>
    <property type="match status" value="1"/>
</dbReference>
<dbReference type="KEGG" id="many:MANY_15430"/>
<keyword evidence="4" id="KW-0547">Nucleotide-binding</keyword>
<sequence>MEMYKPSLDWSNEIPHSLLWACKAWAISAVLTVLVLVLLARYTVWGRQFWRVTGGYFRGRSSLVVWAWLGVLLFSTMIAVRLDVLLSYYSNDLYSSLQVAFEGAGAGNIAVRDSGVNGFWLAILTFALIVTVYISRQIIDIYLMQRFIIRWRVWLTDHLTGDWLGQQAYYRGRFIDTPIDNPDQRIQMDIDVFTTCTGAETNTPTVGTSTTLLFGAINSLVSVVSFAPILWHLSGPLSVFGFTLGHALFWLVLAYVAIATVIAFWIGKPLILLSFRNELTNAAFRYALIRLRDAAEAIGFYRGEAAERTVLRSRFSAIIANYRAFVVRSLFLLGWNQTMSQIITPLPLVVQAPRLFAGQISFGDVSQSSSAFSNIHDSLAFFRSVYDSFAAYRATIIRLDGLVEANERARELPRLEAGESADGTVELRDVDVRRPNGEVLIEGLDLRLQPGEALVITGPSGCGRTTLLRSLARLWPYSSGQLLQPGGADGHTMFLSQVPYVPLGDLRAVLTYPAIESSIPDQRLLAVLDEVALGHLSSRLSDVQDWAKVLSPGEQQRIAFARILLSEPGAVFLDEATSAVDEGQEYALYRLLRRTLPDCIVVSVTHRSTVEQHHEHHLRLLGGGAWQLDRRSDPVGV</sequence>
<dbReference type="InterPro" id="IPR027417">
    <property type="entry name" value="P-loop_NTPase"/>
</dbReference>
<keyword evidence="7 8" id="KW-0472">Membrane</keyword>
<keyword evidence="5" id="KW-0067">ATP-binding</keyword>
<dbReference type="PROSITE" id="PS50929">
    <property type="entry name" value="ABC_TM1F"/>
    <property type="match status" value="1"/>
</dbReference>
<feature type="transmembrane region" description="Helical" evidence="8">
    <location>
        <begin position="18"/>
        <end position="42"/>
    </location>
</feature>
<dbReference type="GO" id="GO:0016887">
    <property type="term" value="F:ATP hydrolysis activity"/>
    <property type="evidence" value="ECO:0007669"/>
    <property type="project" value="InterPro"/>
</dbReference>
<proteinExistence type="predicted"/>
<dbReference type="PANTHER" id="PTHR11384:SF59">
    <property type="entry name" value="LYSOSOMAL COBALAMIN TRANSPORTER ABCD4"/>
    <property type="match status" value="1"/>
</dbReference>
<feature type="transmembrane region" description="Helical" evidence="8">
    <location>
        <begin position="63"/>
        <end position="82"/>
    </location>
</feature>
<dbReference type="GO" id="GO:0005886">
    <property type="term" value="C:plasma membrane"/>
    <property type="evidence" value="ECO:0007669"/>
    <property type="project" value="UniProtKB-SubCell"/>
</dbReference>
<dbReference type="RefSeq" id="WP_163803698.1">
    <property type="nucleotide sequence ID" value="NZ_AP022620.1"/>
</dbReference>
<dbReference type="Proteomes" id="UP000467249">
    <property type="component" value="Chromosome"/>
</dbReference>
<protein>
    <submittedName>
        <fullName evidence="11">ABC transporter permease</fullName>
    </submittedName>
</protein>
<dbReference type="PROSITE" id="PS00211">
    <property type="entry name" value="ABC_TRANSPORTER_1"/>
    <property type="match status" value="1"/>
</dbReference>
<dbReference type="GO" id="GO:0005524">
    <property type="term" value="F:ATP binding"/>
    <property type="evidence" value="ECO:0007669"/>
    <property type="project" value="UniProtKB-KW"/>
</dbReference>
<gene>
    <name evidence="11" type="ORF">MANY_15430</name>
</gene>
<dbReference type="PROSITE" id="PS50893">
    <property type="entry name" value="ABC_TRANSPORTER_2"/>
    <property type="match status" value="1"/>
</dbReference>
<evidence type="ECO:0000256" key="6">
    <source>
        <dbReference type="ARBA" id="ARBA00022989"/>
    </source>
</evidence>
<dbReference type="Gene3D" id="1.20.1560.10">
    <property type="entry name" value="ABC transporter type 1, transmembrane domain"/>
    <property type="match status" value="1"/>
</dbReference>
<dbReference type="PANTHER" id="PTHR11384">
    <property type="entry name" value="ATP-BINDING CASSETTE, SUB-FAMILY D MEMBER"/>
    <property type="match status" value="1"/>
</dbReference>
<organism evidence="11 12">
    <name type="scientific">Mycolicibacterium anyangense</name>
    <dbReference type="NCBI Taxonomy" id="1431246"/>
    <lineage>
        <taxon>Bacteria</taxon>
        <taxon>Bacillati</taxon>
        <taxon>Actinomycetota</taxon>
        <taxon>Actinomycetes</taxon>
        <taxon>Mycobacteriales</taxon>
        <taxon>Mycobacteriaceae</taxon>
        <taxon>Mycolicibacterium</taxon>
    </lineage>
</organism>
<evidence type="ECO:0000256" key="2">
    <source>
        <dbReference type="ARBA" id="ARBA00022448"/>
    </source>
</evidence>
<evidence type="ECO:0000259" key="10">
    <source>
        <dbReference type="PROSITE" id="PS50929"/>
    </source>
</evidence>
<keyword evidence="2" id="KW-0813">Transport</keyword>
<name>A0A6N4W2P7_9MYCO</name>
<reference evidence="11 12" key="1">
    <citation type="journal article" date="2019" name="Emerg. Microbes Infect.">
        <title>Comprehensive subspecies identification of 175 nontuberculous mycobacteria species based on 7547 genomic profiles.</title>
        <authorList>
            <person name="Matsumoto Y."/>
            <person name="Kinjo T."/>
            <person name="Motooka D."/>
            <person name="Nabeya D."/>
            <person name="Jung N."/>
            <person name="Uechi K."/>
            <person name="Horii T."/>
            <person name="Iida T."/>
            <person name="Fujita J."/>
            <person name="Nakamura S."/>
        </authorList>
    </citation>
    <scope>NUCLEOTIDE SEQUENCE [LARGE SCALE GENOMIC DNA]</scope>
    <source>
        <strain evidence="11 12">JCM 30275</strain>
    </source>
</reference>
<feature type="transmembrane region" description="Helical" evidence="8">
    <location>
        <begin position="119"/>
        <end position="143"/>
    </location>
</feature>
<dbReference type="Gene3D" id="3.40.50.300">
    <property type="entry name" value="P-loop containing nucleotide triphosphate hydrolases"/>
    <property type="match status" value="1"/>
</dbReference>
<dbReference type="SUPFAM" id="SSF90123">
    <property type="entry name" value="ABC transporter transmembrane region"/>
    <property type="match status" value="1"/>
</dbReference>
<evidence type="ECO:0000256" key="8">
    <source>
        <dbReference type="SAM" id="Phobius"/>
    </source>
</evidence>
<dbReference type="InterPro" id="IPR017871">
    <property type="entry name" value="ABC_transporter-like_CS"/>
</dbReference>
<dbReference type="SUPFAM" id="SSF52540">
    <property type="entry name" value="P-loop containing nucleoside triphosphate hydrolases"/>
    <property type="match status" value="1"/>
</dbReference>
<evidence type="ECO:0000256" key="4">
    <source>
        <dbReference type="ARBA" id="ARBA00022741"/>
    </source>
</evidence>
<evidence type="ECO:0000313" key="12">
    <source>
        <dbReference type="Proteomes" id="UP000467249"/>
    </source>
</evidence>
<dbReference type="GO" id="GO:0140359">
    <property type="term" value="F:ABC-type transporter activity"/>
    <property type="evidence" value="ECO:0007669"/>
    <property type="project" value="InterPro"/>
</dbReference>
<feature type="transmembrane region" description="Helical" evidence="8">
    <location>
        <begin position="239"/>
        <end position="266"/>
    </location>
</feature>
<dbReference type="Pfam" id="PF00005">
    <property type="entry name" value="ABC_tran"/>
    <property type="match status" value="1"/>
</dbReference>
<dbReference type="SMART" id="SM00382">
    <property type="entry name" value="AAA"/>
    <property type="match status" value="1"/>
</dbReference>